<dbReference type="InterPro" id="IPR036188">
    <property type="entry name" value="FAD/NAD-bd_sf"/>
</dbReference>
<dbReference type="InterPro" id="IPR004792">
    <property type="entry name" value="BaiN-like"/>
</dbReference>
<dbReference type="HOGENOM" id="CLU_025174_3_1_10"/>
<proteinExistence type="predicted"/>
<dbReference type="KEGG" id="rbc:BN938_0753"/>
<evidence type="ECO:0000259" key="5">
    <source>
        <dbReference type="Pfam" id="PF22780"/>
    </source>
</evidence>
<organism evidence="6 7">
    <name type="scientific">Mucinivorans hirudinis</name>
    <dbReference type="NCBI Taxonomy" id="1433126"/>
    <lineage>
        <taxon>Bacteria</taxon>
        <taxon>Pseudomonadati</taxon>
        <taxon>Bacteroidota</taxon>
        <taxon>Bacteroidia</taxon>
        <taxon>Bacteroidales</taxon>
        <taxon>Rikenellaceae</taxon>
        <taxon>Mucinivorans</taxon>
    </lineage>
</organism>
<dbReference type="Gene3D" id="2.40.30.10">
    <property type="entry name" value="Translation factors"/>
    <property type="match status" value="1"/>
</dbReference>
<evidence type="ECO:0000256" key="1">
    <source>
        <dbReference type="ARBA" id="ARBA00001974"/>
    </source>
</evidence>
<dbReference type="STRING" id="1433126.BN938_0753"/>
<feature type="domain" description="RsdA/BaiN/AoA(So)-like insert" evidence="5">
    <location>
        <begin position="186"/>
        <end position="347"/>
    </location>
</feature>
<evidence type="ECO:0000313" key="6">
    <source>
        <dbReference type="EMBL" id="CDN30858.1"/>
    </source>
</evidence>
<evidence type="ECO:0000259" key="4">
    <source>
        <dbReference type="Pfam" id="PF03486"/>
    </source>
</evidence>
<evidence type="ECO:0000256" key="2">
    <source>
        <dbReference type="ARBA" id="ARBA00022630"/>
    </source>
</evidence>
<dbReference type="Pfam" id="PF03486">
    <property type="entry name" value="HI0933_like"/>
    <property type="match status" value="1"/>
</dbReference>
<dbReference type="AlphaFoldDB" id="A0A060RAS2"/>
<keyword evidence="7" id="KW-1185">Reference proteome</keyword>
<dbReference type="SUPFAM" id="SSF160996">
    <property type="entry name" value="HI0933 insert domain-like"/>
    <property type="match status" value="1"/>
</dbReference>
<keyword evidence="2" id="KW-0285">Flavoprotein</keyword>
<dbReference type="PRINTS" id="PR00368">
    <property type="entry name" value="FADPNR"/>
</dbReference>
<evidence type="ECO:0000313" key="7">
    <source>
        <dbReference type="Proteomes" id="UP000027616"/>
    </source>
</evidence>
<protein>
    <submittedName>
        <fullName evidence="6">NAD(FAD)-utilizing dehydrogenase</fullName>
    </submittedName>
</protein>
<dbReference type="InterPro" id="IPR023166">
    <property type="entry name" value="BaiN-like_dom_sf"/>
</dbReference>
<dbReference type="eggNOG" id="COG2081">
    <property type="taxonomic scope" value="Bacteria"/>
</dbReference>
<comment type="cofactor">
    <cofactor evidence="1">
        <name>FAD</name>
        <dbReference type="ChEBI" id="CHEBI:57692"/>
    </cofactor>
</comment>
<evidence type="ECO:0000256" key="3">
    <source>
        <dbReference type="ARBA" id="ARBA00022827"/>
    </source>
</evidence>
<gene>
    <name evidence="6" type="ORF">BN938_0753</name>
</gene>
<dbReference type="PANTHER" id="PTHR42887">
    <property type="entry name" value="OS12G0638800 PROTEIN"/>
    <property type="match status" value="1"/>
</dbReference>
<dbReference type="EMBL" id="HG934468">
    <property type="protein sequence ID" value="CDN30858.1"/>
    <property type="molecule type" value="Genomic_DNA"/>
</dbReference>
<dbReference type="OrthoDB" id="9773233at2"/>
<dbReference type="InterPro" id="IPR057661">
    <property type="entry name" value="RsdA/BaiN/AoA(So)_Rossmann"/>
</dbReference>
<dbReference type="SUPFAM" id="SSF51905">
    <property type="entry name" value="FAD/NAD(P)-binding domain"/>
    <property type="match status" value="1"/>
</dbReference>
<sequence>MFDIIVVGGGVAGLMAAGTAAERGLRVVLLEKMEKPARKLRITGKGRCNVTNTRPQKEFLEKVEQGADFVRFAFEQFDNRATINFFEKIGVPLIEERGGRVFPASGRAVDIAEALVNWCKRQGVDIRCNTKVIGIEGDFVVKSNRGEFRTKKVIITTGGVSYPLTGSTGDGYDFAYELGHEIVPLRPSLVPLQIDDIADYKKLQLRNVGVKLLINNIVSDEKFGDVDFTDVALSGATIIQLSRRVVDAIDFKKGVIIEIDLKPALSIEKLRGRIEREIESLRGATFKVLLQKLTPSSLHKKISRDTKININKPLGMFTENDTLTLIGVLKGLRFEVKDYRPYAEAIITAGGVSLDEIDERTMESKKVKGLYFAGEVMDVDCATGGYNIQMALSTAVLAAKNF</sequence>
<dbReference type="Pfam" id="PF22780">
    <property type="entry name" value="HI0933_like_1st"/>
    <property type="match status" value="1"/>
</dbReference>
<dbReference type="PATRIC" id="fig|1433126.3.peg.754"/>
<dbReference type="Proteomes" id="UP000027616">
    <property type="component" value="Chromosome I"/>
</dbReference>
<name>A0A060RAS2_9BACT</name>
<dbReference type="PANTHER" id="PTHR42887:SF2">
    <property type="entry name" value="OS12G0638800 PROTEIN"/>
    <property type="match status" value="1"/>
</dbReference>
<accession>A0A060RAS2</accession>
<dbReference type="Gene3D" id="3.50.50.60">
    <property type="entry name" value="FAD/NAD(P)-binding domain"/>
    <property type="match status" value="1"/>
</dbReference>
<dbReference type="NCBIfam" id="TIGR00275">
    <property type="entry name" value="aminoacetone oxidase family FAD-binding enzyme"/>
    <property type="match status" value="1"/>
</dbReference>
<dbReference type="InterPro" id="IPR055178">
    <property type="entry name" value="RsdA/BaiN/AoA(So)-like_dom"/>
</dbReference>
<reference evidence="6 7" key="1">
    <citation type="journal article" date="2015" name="Genome Announc.">
        <title>Complete Genome Sequence of the Novel Leech Symbiont Mucinivorans hirudinis M3T.</title>
        <authorList>
            <person name="Nelson M.C."/>
            <person name="Bomar L."/>
            <person name="Graf J."/>
        </authorList>
    </citation>
    <scope>NUCLEOTIDE SEQUENCE [LARGE SCALE GENOMIC DNA]</scope>
    <source>
        <strain evidence="7">M3</strain>
    </source>
</reference>
<dbReference type="Gene3D" id="1.10.8.260">
    <property type="entry name" value="HI0933 insert domain-like"/>
    <property type="match status" value="1"/>
</dbReference>
<dbReference type="PRINTS" id="PR00411">
    <property type="entry name" value="PNDRDTASEI"/>
</dbReference>
<keyword evidence="3" id="KW-0274">FAD</keyword>
<feature type="domain" description="RsdA/BaiN/AoA(So)-like Rossmann fold-like" evidence="4">
    <location>
        <begin position="3"/>
        <end position="400"/>
    </location>
</feature>